<evidence type="ECO:0000313" key="2">
    <source>
        <dbReference type="EMBL" id="VFA88418.1"/>
    </source>
</evidence>
<dbReference type="PANTHER" id="PTHR33164:SF104">
    <property type="entry name" value="TRANSCRIPTIONAL REGULATORY PROTEIN"/>
    <property type="match status" value="1"/>
</dbReference>
<dbReference type="Proteomes" id="UP000360750">
    <property type="component" value="Unassembled WGS sequence"/>
</dbReference>
<dbReference type="Gene3D" id="1.10.10.10">
    <property type="entry name" value="Winged helix-like DNA-binding domain superfamily/Winged helix DNA-binding domain"/>
    <property type="match status" value="1"/>
</dbReference>
<dbReference type="SMART" id="SM00347">
    <property type="entry name" value="HTH_MARR"/>
    <property type="match status" value="1"/>
</dbReference>
<dbReference type="InterPro" id="IPR036390">
    <property type="entry name" value="WH_DNA-bd_sf"/>
</dbReference>
<feature type="domain" description="HTH marR-type" evidence="1">
    <location>
        <begin position="30"/>
        <end position="162"/>
    </location>
</feature>
<proteinExistence type="predicted"/>
<name>A0ABD7V1Z3_9ACTN</name>
<dbReference type="EMBL" id="CAACYD010000006">
    <property type="protein sequence ID" value="VFA88418.1"/>
    <property type="molecule type" value="Genomic_DNA"/>
</dbReference>
<organism evidence="2 3">
    <name type="scientific">Gordonia paraffinivorans</name>
    <dbReference type="NCBI Taxonomy" id="175628"/>
    <lineage>
        <taxon>Bacteria</taxon>
        <taxon>Bacillati</taxon>
        <taxon>Actinomycetota</taxon>
        <taxon>Actinomycetes</taxon>
        <taxon>Mycobacteriales</taxon>
        <taxon>Gordoniaceae</taxon>
        <taxon>Gordonia</taxon>
    </lineage>
</organism>
<dbReference type="PANTHER" id="PTHR33164">
    <property type="entry name" value="TRANSCRIPTIONAL REGULATOR, MARR FAMILY"/>
    <property type="match status" value="1"/>
</dbReference>
<gene>
    <name evidence="2" type="primary">tcaR</name>
    <name evidence="2" type="ORF">NCTC8139_01963</name>
</gene>
<dbReference type="GO" id="GO:0006355">
    <property type="term" value="P:regulation of DNA-templated transcription"/>
    <property type="evidence" value="ECO:0007669"/>
    <property type="project" value="UniProtKB-ARBA"/>
</dbReference>
<evidence type="ECO:0000313" key="3">
    <source>
        <dbReference type="Proteomes" id="UP000360750"/>
    </source>
</evidence>
<dbReference type="PRINTS" id="PR00598">
    <property type="entry name" value="HTHMARR"/>
</dbReference>
<dbReference type="InterPro" id="IPR000835">
    <property type="entry name" value="HTH_MarR-typ"/>
</dbReference>
<dbReference type="InterPro" id="IPR039422">
    <property type="entry name" value="MarR/SlyA-like"/>
</dbReference>
<sequence>MSERHEDADVVEKVRAGWAVRYPDLDLRPVDVIGRTVRIAALALARLDRDLASSGITRTEFDVLGALARSDTPLRASEVTSVTGISGASTTKNVERLVAMGLVERHRLERDGRVVLLSLTDEGRALVDEQFPRRTEAERRMLDGLDDAEIATLTELLRRVTRNVEGRG</sequence>
<dbReference type="PROSITE" id="PS50995">
    <property type="entry name" value="HTH_MARR_2"/>
    <property type="match status" value="1"/>
</dbReference>
<dbReference type="AlphaFoldDB" id="A0ABD7V1Z3"/>
<reference evidence="2 3" key="1">
    <citation type="submission" date="2019-02" db="EMBL/GenBank/DDBJ databases">
        <authorList>
            <consortium name="Pathogen Informatics"/>
        </authorList>
    </citation>
    <scope>NUCLEOTIDE SEQUENCE [LARGE SCALE GENOMIC DNA]</scope>
    <source>
        <strain evidence="2 3">3012STDY6756503</strain>
    </source>
</reference>
<dbReference type="SUPFAM" id="SSF46785">
    <property type="entry name" value="Winged helix' DNA-binding domain"/>
    <property type="match status" value="1"/>
</dbReference>
<dbReference type="InterPro" id="IPR036388">
    <property type="entry name" value="WH-like_DNA-bd_sf"/>
</dbReference>
<protein>
    <submittedName>
        <fullName evidence="2">HTH-type transcriptional regulator tcaR</fullName>
    </submittedName>
</protein>
<comment type="caution">
    <text evidence="2">The sequence shown here is derived from an EMBL/GenBank/DDBJ whole genome shotgun (WGS) entry which is preliminary data.</text>
</comment>
<dbReference type="Pfam" id="PF12802">
    <property type="entry name" value="MarR_2"/>
    <property type="match status" value="1"/>
</dbReference>
<dbReference type="RefSeq" id="WP_131734159.1">
    <property type="nucleotide sequence ID" value="NZ_CAACYD010000006.1"/>
</dbReference>
<dbReference type="GeneID" id="60749971"/>
<evidence type="ECO:0000259" key="1">
    <source>
        <dbReference type="PROSITE" id="PS50995"/>
    </source>
</evidence>
<accession>A0ABD7V1Z3</accession>